<protein>
    <submittedName>
        <fullName evidence="1">Kelch repeat-containing protein 1</fullName>
    </submittedName>
</protein>
<proteinExistence type="predicted"/>
<evidence type="ECO:0000313" key="1">
    <source>
        <dbReference type="EMBL" id="CAH6722113.1"/>
    </source>
</evidence>
<keyword evidence="2" id="KW-1185">Reference proteome</keyword>
<dbReference type="EMBL" id="CALSDN010000008">
    <property type="protein sequence ID" value="CAH6722113.1"/>
    <property type="molecule type" value="Genomic_DNA"/>
</dbReference>
<comment type="caution">
    <text evidence="1">The sequence shown here is derived from an EMBL/GenBank/DDBJ whole genome shotgun (WGS) entry which is preliminary data.</text>
</comment>
<organism evidence="1 2">
    <name type="scientific">[Candida] jaroonii</name>
    <dbReference type="NCBI Taxonomy" id="467808"/>
    <lineage>
        <taxon>Eukaryota</taxon>
        <taxon>Fungi</taxon>
        <taxon>Dikarya</taxon>
        <taxon>Ascomycota</taxon>
        <taxon>Saccharomycotina</taxon>
        <taxon>Pichiomycetes</taxon>
        <taxon>Debaryomycetaceae</taxon>
        <taxon>Yamadazyma</taxon>
    </lineage>
</organism>
<reference evidence="1" key="1">
    <citation type="submission" date="2022-06" db="EMBL/GenBank/DDBJ databases">
        <authorList>
            <person name="Legras J.-L."/>
            <person name="Devillers H."/>
            <person name="Grondin C."/>
        </authorList>
    </citation>
    <scope>NUCLEOTIDE SEQUENCE</scope>
    <source>
        <strain evidence="1">CLIB 1444</strain>
    </source>
</reference>
<name>A0ACA9YAN1_9ASCO</name>
<sequence>MARFKFGKKKRDDPNGSMDEESNNSMNQSPKVSEEMAHNNFNGSPQIKPSPVKSQQILSSNDYNEGANVGNGYDTNANIVNEGTPWVKFKLRNSPFPRYRHAASNIASEKNEIFLMGGLKEGSVFGDTWRIHPVLNDEDEIEGYFSENVVISNNNNPPARVGHSSVLIGNAFIIYGGDTVDTDFNGFPDNNFYLFNINNNKYTIPSHILNKPNGRYGHTIGVVSLNNQSSRLYLFGGQLENDVFNDLYYFELNTFKSPKARWELVEPLNNFRPPPLTNHSMSIHKNKIYVFGGVYNNEKVSNDLWCFDIGSSKWNQINTTGNIPLPINEHSACIINDCLYVYGGNDFSGIIYNSLYVLNLHSLVWSKLTTEGEIDGPGARCGHSMTYIPTLNKLVIMGGDKNDYVSDDPNDFNTYETKDSNQNLDTMIYQLDLNSVEGFLSSKSTVIKSTQKALNASLSNANVINSQPVSNSMVGGAVGGIVGGGIVGGAINGINGTKDNLQKEDFQRHARSFSAGPEDFKTPQASPEIKPQEEFVEVPSTAQSEKDLTTEDELDSPVKNFIPQQNGKAMEVDRFNNSATPTFPTREEPKVESIDTAPISKGSSSISRGENEKVKQLITELTTQLNDLKKSTKLEMQNATEKIHQLELENQSLRSNDLQQQITEKDEIIKDLRQQIDPNLLTIKEDDEVNDKSINSSISDLTRFKLERINLNNKLIYLTKENHELNSKLTNFEPFMNNQIGELSKFQKIIKVQEEKITKLTSQVKSEESLRKEVNEWKSKYDNLEIEFENFKAFNGDDEISDDEESLHDITDKSIISNSTTRKSKRDLSNHLENLVQLWSINQNKIGETKEISKNDAVDPMVIELQKQLDQLMKISKEQENASALEINNLKTELNQRLQNLKTFEENYKDALQSVNNTSKALNLTQDELNNQKQLMEKLVKENNELKLFKKASKRVSTRQPLSSQPSVDNFSLSQPIKEEAESDFTNEDEDDDDASNIENAHYNMKIKDLEADLFILKQERDQLKDNMTSLQKQLYLAQNNM</sequence>
<accession>A0ACA9YAN1</accession>
<evidence type="ECO:0000313" key="2">
    <source>
        <dbReference type="Proteomes" id="UP001152531"/>
    </source>
</evidence>
<gene>
    <name evidence="1" type="ORF">CLIB1444_08S02168</name>
</gene>
<dbReference type="Proteomes" id="UP001152531">
    <property type="component" value="Unassembled WGS sequence"/>
</dbReference>